<protein>
    <submittedName>
        <fullName evidence="1">Uncharacterized protein</fullName>
    </submittedName>
</protein>
<name>A0A7S0JKU3_9EUKA</name>
<evidence type="ECO:0000313" key="1">
    <source>
        <dbReference type="EMBL" id="CAD8553545.1"/>
    </source>
</evidence>
<gene>
    <name evidence="1" type="ORF">CLEP1334_LOCUS28836</name>
</gene>
<sequence length="471" mass="51654">MRSFDWLQSSQPGYCRKAGAPRGCRGERGAFRLPPNETSTWEKLSVACLRHCQACPQCIFVSMSVRWRACSYFSQCGLRSLRQDVPSFLTAIARPVATQPRLPRPPSVTVGFLSARHDRVAPATHALPAACHARDHAHNATVLAIQLPIPPRGRARMVFGTGFMMESLANALHQAACCAGVAILPNLRRPERRCTERMACHATLHALLGPRPQVCFDFRHLSRVAMSDALCSSRSQGGLHGEVFPFFWPATACPTPVFHGRLALRTLLWYANLDAALPCPPLHYEQTLVAHIRGGDVWMSSDAAPDYAQSPLAFYLASWRISGLPRLLVVSEDDASPLVKVATLLQRTLPAGGSIDVRTGGRWRDDLAVLRCARHLAVARSSIRQGLLSSSRVRSVYVAASSATGVGWEHPLEDAWLGSCKASVWLAEEELRGPGPQVRWAASVAQALESVLTGWNGTHRFRRVQTRCLGL</sequence>
<proteinExistence type="predicted"/>
<dbReference type="EMBL" id="HBER01057770">
    <property type="protein sequence ID" value="CAD8553545.1"/>
    <property type="molecule type" value="Transcribed_RNA"/>
</dbReference>
<reference evidence="1" key="1">
    <citation type="submission" date="2021-01" db="EMBL/GenBank/DDBJ databases">
        <authorList>
            <person name="Corre E."/>
            <person name="Pelletier E."/>
            <person name="Niang G."/>
            <person name="Scheremetjew M."/>
            <person name="Finn R."/>
            <person name="Kale V."/>
            <person name="Holt S."/>
            <person name="Cochrane G."/>
            <person name="Meng A."/>
            <person name="Brown T."/>
            <person name="Cohen L."/>
        </authorList>
    </citation>
    <scope>NUCLEOTIDE SEQUENCE</scope>
    <source>
        <strain evidence="1">RCC1130</strain>
    </source>
</reference>
<dbReference type="AlphaFoldDB" id="A0A7S0JKU3"/>
<organism evidence="1">
    <name type="scientific">Calcidiscus leptoporus</name>
    <dbReference type="NCBI Taxonomy" id="127549"/>
    <lineage>
        <taxon>Eukaryota</taxon>
        <taxon>Haptista</taxon>
        <taxon>Haptophyta</taxon>
        <taxon>Prymnesiophyceae</taxon>
        <taxon>Coccolithales</taxon>
        <taxon>Calcidiscaceae</taxon>
        <taxon>Calcidiscus</taxon>
    </lineage>
</organism>
<accession>A0A7S0JKU3</accession>